<feature type="binding site" evidence="12">
    <location>
        <position position="258"/>
    </location>
    <ligand>
        <name>Zn(2+)</name>
        <dbReference type="ChEBI" id="CHEBI:29105"/>
    </ligand>
</feature>
<evidence type="ECO:0000256" key="8">
    <source>
        <dbReference type="ARBA" id="ARBA00022833"/>
    </source>
</evidence>
<keyword evidence="6 12" id="KW-0479">Metal-binding</keyword>
<dbReference type="GO" id="GO:0008270">
    <property type="term" value="F:zinc ion binding"/>
    <property type="evidence" value="ECO:0007669"/>
    <property type="project" value="UniProtKB-UniRule"/>
</dbReference>
<name>A0A7C1JPD5_THERO</name>
<comment type="subcellular location">
    <subcellularLocation>
        <location evidence="1 12">Cytoplasm</location>
    </subcellularLocation>
</comment>
<sequence length="417" mass="47251">MVRYRKRAARVLEGVSKAVQLFNALTGRVEPFSPADGHTVRLYVCGVTPYDTTHMGHAMTYLVFDVFNRICQHHGWRVKYVQNITDIDDDILRKAREVGEPWDRLGDRYVRQFQEDLNALNVLFPSVFPRATEEIPLMIEIIQRLLEQGAAYVRDGNVYFRVASDPDYGHLCRCSREEMIRLSAERGADPQDPRKEDPLDFVLWQAAQPGEPTWDSPWGPGRPGWHIECSAMAIKYLGPQIDVHGGGSDLIYPHHESEIAQSEGYTGLRPFSRFWVHVAMVEYQGAKMSKSLGNLVLVRNTLRRHTGDAIRLYLLSHHYRTPFAYEDDGPARFEPLVQRLREAVNVVGGQATPLDLAPLRDELAAALSDDLDTPRAIAVLAEAAERLLAAAREGRDVERAREQLREMGELIGLTVTR</sequence>
<dbReference type="InterPro" id="IPR032678">
    <property type="entry name" value="tRNA-synt_1_cat_dom"/>
</dbReference>
<evidence type="ECO:0000256" key="10">
    <source>
        <dbReference type="ARBA" id="ARBA00022917"/>
    </source>
</evidence>
<comment type="cofactor">
    <cofactor evidence="12">
        <name>Zn(2+)</name>
        <dbReference type="ChEBI" id="CHEBI:29105"/>
    </cofactor>
    <text evidence="12">Binds 1 zinc ion per subunit.</text>
</comment>
<keyword evidence="4 12" id="KW-0963">Cytoplasm</keyword>
<comment type="catalytic activity">
    <reaction evidence="12">
        <text>tRNA(Cys) + L-cysteine + ATP = L-cysteinyl-tRNA(Cys) + AMP + diphosphate</text>
        <dbReference type="Rhea" id="RHEA:17773"/>
        <dbReference type="Rhea" id="RHEA-COMP:9661"/>
        <dbReference type="Rhea" id="RHEA-COMP:9679"/>
        <dbReference type="ChEBI" id="CHEBI:30616"/>
        <dbReference type="ChEBI" id="CHEBI:33019"/>
        <dbReference type="ChEBI" id="CHEBI:35235"/>
        <dbReference type="ChEBI" id="CHEBI:78442"/>
        <dbReference type="ChEBI" id="CHEBI:78517"/>
        <dbReference type="ChEBI" id="CHEBI:456215"/>
        <dbReference type="EC" id="6.1.1.16"/>
    </reaction>
</comment>
<evidence type="ECO:0000256" key="9">
    <source>
        <dbReference type="ARBA" id="ARBA00022840"/>
    </source>
</evidence>
<dbReference type="GO" id="GO:0006423">
    <property type="term" value="P:cysteinyl-tRNA aminoacylation"/>
    <property type="evidence" value="ECO:0007669"/>
    <property type="project" value="UniProtKB-UniRule"/>
</dbReference>
<dbReference type="CDD" id="cd00672">
    <property type="entry name" value="CysRS_core"/>
    <property type="match status" value="1"/>
</dbReference>
<feature type="binding site" evidence="12">
    <location>
        <position position="45"/>
    </location>
    <ligand>
        <name>Zn(2+)</name>
        <dbReference type="ChEBI" id="CHEBI:29105"/>
    </ligand>
</feature>
<dbReference type="GO" id="GO:0004817">
    <property type="term" value="F:cysteine-tRNA ligase activity"/>
    <property type="evidence" value="ECO:0007669"/>
    <property type="project" value="UniProtKB-UniRule"/>
</dbReference>
<protein>
    <recommendedName>
        <fullName evidence="12">Cysteine--tRNA ligase</fullName>
        <ecNumber evidence="12">6.1.1.16</ecNumber>
    </recommendedName>
    <alternativeName>
        <fullName evidence="12">Cysteinyl-tRNA synthetase</fullName>
        <shortName evidence="12">CysRS</shortName>
    </alternativeName>
</protein>
<accession>A0A7C1JPD5</accession>
<reference evidence="14" key="1">
    <citation type="journal article" date="2020" name="mSystems">
        <title>Genome- and Community-Level Interaction Insights into Carbon Utilization and Element Cycling Functions of Hydrothermarchaeota in Hydrothermal Sediment.</title>
        <authorList>
            <person name="Zhou Z."/>
            <person name="Liu Y."/>
            <person name="Xu W."/>
            <person name="Pan J."/>
            <person name="Luo Z.H."/>
            <person name="Li M."/>
        </authorList>
    </citation>
    <scope>NUCLEOTIDE SEQUENCE [LARGE SCALE GENOMIC DNA]</scope>
    <source>
        <strain evidence="14">SpSt-222</strain>
    </source>
</reference>
<feature type="binding site" evidence="12">
    <location>
        <position position="229"/>
    </location>
    <ligand>
        <name>Zn(2+)</name>
        <dbReference type="ChEBI" id="CHEBI:29105"/>
    </ligand>
</feature>
<dbReference type="HAMAP" id="MF_00041">
    <property type="entry name" value="Cys_tRNA_synth"/>
    <property type="match status" value="1"/>
</dbReference>
<evidence type="ECO:0000256" key="12">
    <source>
        <dbReference type="HAMAP-Rule" id="MF_00041"/>
    </source>
</evidence>
<dbReference type="Gene3D" id="3.40.50.620">
    <property type="entry name" value="HUPs"/>
    <property type="match status" value="1"/>
</dbReference>
<dbReference type="SMART" id="SM00840">
    <property type="entry name" value="DALR_2"/>
    <property type="match status" value="1"/>
</dbReference>
<proteinExistence type="inferred from homology"/>
<dbReference type="Gene3D" id="1.20.120.640">
    <property type="entry name" value="Anticodon-binding domain of a subclass of class I aminoacyl-tRNA synthetases"/>
    <property type="match status" value="1"/>
</dbReference>
<gene>
    <name evidence="12" type="primary">cysS</name>
    <name evidence="14" type="ORF">ENP47_06340</name>
</gene>
<keyword evidence="5 12" id="KW-0436">Ligase</keyword>
<dbReference type="NCBIfam" id="TIGR00435">
    <property type="entry name" value="cysS"/>
    <property type="match status" value="1"/>
</dbReference>
<comment type="subunit">
    <text evidence="3 12">Monomer.</text>
</comment>
<evidence type="ECO:0000256" key="2">
    <source>
        <dbReference type="ARBA" id="ARBA00005594"/>
    </source>
</evidence>
<dbReference type="EC" id="6.1.1.16" evidence="12"/>
<dbReference type="GO" id="GO:0005524">
    <property type="term" value="F:ATP binding"/>
    <property type="evidence" value="ECO:0007669"/>
    <property type="project" value="UniProtKB-UniRule"/>
</dbReference>
<keyword evidence="10 12" id="KW-0648">Protein biosynthesis</keyword>
<comment type="similarity">
    <text evidence="2 12">Belongs to the class-I aminoacyl-tRNA synthetase family.</text>
</comment>
<feature type="binding site" evidence="12">
    <location>
        <position position="254"/>
    </location>
    <ligand>
        <name>Zn(2+)</name>
        <dbReference type="ChEBI" id="CHEBI:29105"/>
    </ligand>
</feature>
<feature type="domain" description="Cysteinyl-tRNA synthetase class Ia DALR" evidence="13">
    <location>
        <begin position="362"/>
        <end position="417"/>
    </location>
</feature>
<evidence type="ECO:0000256" key="5">
    <source>
        <dbReference type="ARBA" id="ARBA00022598"/>
    </source>
</evidence>
<dbReference type="InterPro" id="IPR015803">
    <property type="entry name" value="Cys-tRNA-ligase"/>
</dbReference>
<dbReference type="PRINTS" id="PR00983">
    <property type="entry name" value="TRNASYNTHCYS"/>
</dbReference>
<keyword evidence="7 12" id="KW-0547">Nucleotide-binding</keyword>
<evidence type="ECO:0000256" key="1">
    <source>
        <dbReference type="ARBA" id="ARBA00004496"/>
    </source>
</evidence>
<keyword evidence="8 12" id="KW-0862">Zinc</keyword>
<evidence type="ECO:0000256" key="4">
    <source>
        <dbReference type="ARBA" id="ARBA00022490"/>
    </source>
</evidence>
<dbReference type="EMBL" id="DSJL01000011">
    <property type="protein sequence ID" value="HEF65196.1"/>
    <property type="molecule type" value="Genomic_DNA"/>
</dbReference>
<dbReference type="PANTHER" id="PTHR10890">
    <property type="entry name" value="CYSTEINYL-TRNA SYNTHETASE"/>
    <property type="match status" value="1"/>
</dbReference>
<dbReference type="GO" id="GO:0005829">
    <property type="term" value="C:cytosol"/>
    <property type="evidence" value="ECO:0007669"/>
    <property type="project" value="TreeGrafter"/>
</dbReference>
<evidence type="ECO:0000256" key="11">
    <source>
        <dbReference type="ARBA" id="ARBA00023146"/>
    </source>
</evidence>
<evidence type="ECO:0000259" key="13">
    <source>
        <dbReference type="SMART" id="SM00840"/>
    </source>
</evidence>
<evidence type="ECO:0000256" key="7">
    <source>
        <dbReference type="ARBA" id="ARBA00022741"/>
    </source>
</evidence>
<dbReference type="Pfam" id="PF01406">
    <property type="entry name" value="tRNA-synt_1e"/>
    <property type="match status" value="1"/>
</dbReference>
<dbReference type="InterPro" id="IPR009080">
    <property type="entry name" value="tRNAsynth_Ia_anticodon-bd"/>
</dbReference>
<organism evidence="14">
    <name type="scientific">Thermomicrobium roseum</name>
    <dbReference type="NCBI Taxonomy" id="500"/>
    <lineage>
        <taxon>Bacteria</taxon>
        <taxon>Pseudomonadati</taxon>
        <taxon>Thermomicrobiota</taxon>
        <taxon>Thermomicrobia</taxon>
        <taxon>Thermomicrobiales</taxon>
        <taxon>Thermomicrobiaceae</taxon>
        <taxon>Thermomicrobium</taxon>
    </lineage>
</organism>
<dbReference type="InterPro" id="IPR014729">
    <property type="entry name" value="Rossmann-like_a/b/a_fold"/>
</dbReference>
<evidence type="ECO:0000313" key="14">
    <source>
        <dbReference type="EMBL" id="HEF65196.1"/>
    </source>
</evidence>
<feature type="binding site" evidence="12">
    <location>
        <position position="290"/>
    </location>
    <ligand>
        <name>ATP</name>
        <dbReference type="ChEBI" id="CHEBI:30616"/>
    </ligand>
</feature>
<dbReference type="SUPFAM" id="SSF47323">
    <property type="entry name" value="Anticodon-binding domain of a subclass of class I aminoacyl-tRNA synthetases"/>
    <property type="match status" value="1"/>
</dbReference>
<comment type="caution">
    <text evidence="12">Lacks conserved residue(s) required for the propagation of feature annotation.</text>
</comment>
<feature type="short sequence motif" description="'KMSKS' region" evidence="12">
    <location>
        <begin position="287"/>
        <end position="291"/>
    </location>
</feature>
<dbReference type="InterPro" id="IPR015273">
    <property type="entry name" value="Cys-tRNA-synt_Ia_DALR"/>
</dbReference>
<comment type="caution">
    <text evidence="14">The sequence shown here is derived from an EMBL/GenBank/DDBJ whole genome shotgun (WGS) entry which is preliminary data.</text>
</comment>
<dbReference type="AlphaFoldDB" id="A0A7C1JPD5"/>
<dbReference type="PANTHER" id="PTHR10890:SF3">
    <property type="entry name" value="CYSTEINE--TRNA LIGASE, CYTOPLASMIC"/>
    <property type="match status" value="1"/>
</dbReference>
<dbReference type="InterPro" id="IPR024909">
    <property type="entry name" value="Cys-tRNA/MSH_ligase"/>
</dbReference>
<evidence type="ECO:0000256" key="6">
    <source>
        <dbReference type="ARBA" id="ARBA00022723"/>
    </source>
</evidence>
<dbReference type="Pfam" id="PF09190">
    <property type="entry name" value="DALR_2"/>
    <property type="match status" value="1"/>
</dbReference>
<evidence type="ECO:0000256" key="3">
    <source>
        <dbReference type="ARBA" id="ARBA00011245"/>
    </source>
</evidence>
<dbReference type="SUPFAM" id="SSF52374">
    <property type="entry name" value="Nucleotidylyl transferase"/>
    <property type="match status" value="1"/>
</dbReference>
<keyword evidence="11 12" id="KW-0030">Aminoacyl-tRNA synthetase</keyword>
<keyword evidence="9 12" id="KW-0067">ATP-binding</keyword>